<evidence type="ECO:0000259" key="6">
    <source>
        <dbReference type="PROSITE" id="PS51677"/>
    </source>
</evidence>
<dbReference type="Pfam" id="PF01522">
    <property type="entry name" value="Polysacc_deac_1"/>
    <property type="match status" value="1"/>
</dbReference>
<dbReference type="InterPro" id="IPR002509">
    <property type="entry name" value="NODB_dom"/>
</dbReference>
<sequence length="246" mass="26867">MKGYCQQSCNTCPGASQSATLQVYKKCKNPNTVAFAWDDGTTQYQQSIIDQFNAAGFKTTFFTTGKLYNCIYNDGAVQSLRNAYASGHQIASHTWSHPDMASLTADQQKAEILKLDDALSKIIGAKPTYFRPPYLSSGTGLRTVLKDLGFHGEVQMNIDTQDWNGFSANQSYDAVVAGIQGADKGGIVLAHEFYNSSANDLLPRVINYAKANGINLVTVAECVGDDVANMYREVGQQGLRDETWVC</sequence>
<evidence type="ECO:0000256" key="5">
    <source>
        <dbReference type="ARBA" id="ARBA00023277"/>
    </source>
</evidence>
<evidence type="ECO:0000256" key="3">
    <source>
        <dbReference type="ARBA" id="ARBA00022729"/>
    </source>
</evidence>
<dbReference type="PANTHER" id="PTHR46471:SF9">
    <property type="entry name" value="CHITIN DEACETYLASE"/>
    <property type="match status" value="1"/>
</dbReference>
<keyword evidence="5" id="KW-0119">Carbohydrate metabolism</keyword>
<evidence type="ECO:0000313" key="8">
    <source>
        <dbReference type="Proteomes" id="UP001212841"/>
    </source>
</evidence>
<name>A0AAD5SED0_9FUNG</name>
<keyword evidence="3" id="KW-0732">Signal</keyword>
<evidence type="ECO:0000313" key="7">
    <source>
        <dbReference type="EMBL" id="KAJ3052955.1"/>
    </source>
</evidence>
<gene>
    <name evidence="7" type="primary">D25_1</name>
    <name evidence="7" type="ORF">HK097_005353</name>
</gene>
<evidence type="ECO:0000256" key="4">
    <source>
        <dbReference type="ARBA" id="ARBA00022801"/>
    </source>
</evidence>
<proteinExistence type="predicted"/>
<dbReference type="PROSITE" id="PS51677">
    <property type="entry name" value="NODB"/>
    <property type="match status" value="1"/>
</dbReference>
<reference evidence="7" key="1">
    <citation type="submission" date="2020-05" db="EMBL/GenBank/DDBJ databases">
        <title>Phylogenomic resolution of chytrid fungi.</title>
        <authorList>
            <person name="Stajich J.E."/>
            <person name="Amses K."/>
            <person name="Simmons R."/>
            <person name="Seto K."/>
            <person name="Myers J."/>
            <person name="Bonds A."/>
            <person name="Quandt C.A."/>
            <person name="Barry K."/>
            <person name="Liu P."/>
            <person name="Grigoriev I."/>
            <person name="Longcore J.E."/>
            <person name="James T.Y."/>
        </authorList>
    </citation>
    <scope>NUCLEOTIDE SEQUENCE</scope>
    <source>
        <strain evidence="7">JEL0318</strain>
    </source>
</reference>
<keyword evidence="4" id="KW-0378">Hydrolase</keyword>
<comment type="caution">
    <text evidence="7">The sequence shown here is derived from an EMBL/GenBank/DDBJ whole genome shotgun (WGS) entry which is preliminary data.</text>
</comment>
<dbReference type="EMBL" id="JADGJD010000250">
    <property type="protein sequence ID" value="KAJ3052955.1"/>
    <property type="molecule type" value="Genomic_DNA"/>
</dbReference>
<protein>
    <submittedName>
        <fullName evidence="7">Carbohydrate esterase 4 protein</fullName>
    </submittedName>
</protein>
<accession>A0AAD5SED0</accession>
<evidence type="ECO:0000256" key="1">
    <source>
        <dbReference type="ARBA" id="ARBA00001941"/>
    </source>
</evidence>
<dbReference type="AlphaFoldDB" id="A0AAD5SED0"/>
<keyword evidence="2" id="KW-0479">Metal-binding</keyword>
<dbReference type="Proteomes" id="UP001212841">
    <property type="component" value="Unassembled WGS sequence"/>
</dbReference>
<dbReference type="Gene3D" id="3.20.20.370">
    <property type="entry name" value="Glycoside hydrolase/deacetylase"/>
    <property type="match status" value="1"/>
</dbReference>
<comment type="cofactor">
    <cofactor evidence="1">
        <name>Co(2+)</name>
        <dbReference type="ChEBI" id="CHEBI:48828"/>
    </cofactor>
</comment>
<dbReference type="GO" id="GO:0005975">
    <property type="term" value="P:carbohydrate metabolic process"/>
    <property type="evidence" value="ECO:0007669"/>
    <property type="project" value="InterPro"/>
</dbReference>
<dbReference type="InterPro" id="IPR011330">
    <property type="entry name" value="Glyco_hydro/deAcase_b/a-brl"/>
</dbReference>
<organism evidence="7 8">
    <name type="scientific">Rhizophlyctis rosea</name>
    <dbReference type="NCBI Taxonomy" id="64517"/>
    <lineage>
        <taxon>Eukaryota</taxon>
        <taxon>Fungi</taxon>
        <taxon>Fungi incertae sedis</taxon>
        <taxon>Chytridiomycota</taxon>
        <taxon>Chytridiomycota incertae sedis</taxon>
        <taxon>Chytridiomycetes</taxon>
        <taxon>Rhizophlyctidales</taxon>
        <taxon>Rhizophlyctidaceae</taxon>
        <taxon>Rhizophlyctis</taxon>
    </lineage>
</organism>
<keyword evidence="8" id="KW-1185">Reference proteome</keyword>
<dbReference type="GO" id="GO:0016810">
    <property type="term" value="F:hydrolase activity, acting on carbon-nitrogen (but not peptide) bonds"/>
    <property type="evidence" value="ECO:0007669"/>
    <property type="project" value="InterPro"/>
</dbReference>
<dbReference type="SUPFAM" id="SSF88713">
    <property type="entry name" value="Glycoside hydrolase/deacetylase"/>
    <property type="match status" value="1"/>
</dbReference>
<evidence type="ECO:0000256" key="2">
    <source>
        <dbReference type="ARBA" id="ARBA00022723"/>
    </source>
</evidence>
<dbReference type="PANTHER" id="PTHR46471">
    <property type="entry name" value="CHITIN DEACETYLASE"/>
    <property type="match status" value="1"/>
</dbReference>
<feature type="domain" description="NodB homology" evidence="6">
    <location>
        <begin position="31"/>
        <end position="217"/>
    </location>
</feature>
<dbReference type="GO" id="GO:0046872">
    <property type="term" value="F:metal ion binding"/>
    <property type="evidence" value="ECO:0007669"/>
    <property type="project" value="UniProtKB-KW"/>
</dbReference>